<accession>A0A821XQY9</accession>
<dbReference type="Proteomes" id="UP000663880">
    <property type="component" value="Unassembled WGS sequence"/>
</dbReference>
<organism evidence="2 3">
    <name type="scientific">Pieris macdunnoughi</name>
    <dbReference type="NCBI Taxonomy" id="345717"/>
    <lineage>
        <taxon>Eukaryota</taxon>
        <taxon>Metazoa</taxon>
        <taxon>Ecdysozoa</taxon>
        <taxon>Arthropoda</taxon>
        <taxon>Hexapoda</taxon>
        <taxon>Insecta</taxon>
        <taxon>Pterygota</taxon>
        <taxon>Neoptera</taxon>
        <taxon>Endopterygota</taxon>
        <taxon>Lepidoptera</taxon>
        <taxon>Glossata</taxon>
        <taxon>Ditrysia</taxon>
        <taxon>Papilionoidea</taxon>
        <taxon>Pieridae</taxon>
        <taxon>Pierinae</taxon>
        <taxon>Pieris</taxon>
    </lineage>
</organism>
<feature type="region of interest" description="Disordered" evidence="1">
    <location>
        <begin position="1"/>
        <end position="127"/>
    </location>
</feature>
<gene>
    <name evidence="2" type="ORF">PMACD_LOCUS15362</name>
</gene>
<feature type="compositionally biased region" description="Low complexity" evidence="1">
    <location>
        <begin position="27"/>
        <end position="44"/>
    </location>
</feature>
<evidence type="ECO:0000313" key="2">
    <source>
        <dbReference type="EMBL" id="CAF4947791.1"/>
    </source>
</evidence>
<evidence type="ECO:0000313" key="3">
    <source>
        <dbReference type="Proteomes" id="UP000663880"/>
    </source>
</evidence>
<feature type="region of interest" description="Disordered" evidence="1">
    <location>
        <begin position="221"/>
        <end position="275"/>
    </location>
</feature>
<protein>
    <submittedName>
        <fullName evidence="2">Uncharacterized protein</fullName>
    </submittedName>
</protein>
<evidence type="ECO:0000256" key="1">
    <source>
        <dbReference type="SAM" id="MobiDB-lite"/>
    </source>
</evidence>
<name>A0A821XQY9_9NEOP</name>
<dbReference type="EMBL" id="CAJOBZ010000070">
    <property type="protein sequence ID" value="CAF4947791.1"/>
    <property type="molecule type" value="Genomic_DNA"/>
</dbReference>
<keyword evidence="3" id="KW-1185">Reference proteome</keyword>
<comment type="caution">
    <text evidence="2">The sequence shown here is derived from an EMBL/GenBank/DDBJ whole genome shotgun (WGS) entry which is preliminary data.</text>
</comment>
<reference evidence="2" key="1">
    <citation type="submission" date="2021-02" db="EMBL/GenBank/DDBJ databases">
        <authorList>
            <person name="Steward A R."/>
        </authorList>
    </citation>
    <scope>NUCLEOTIDE SEQUENCE</scope>
</reference>
<proteinExistence type="predicted"/>
<feature type="compositionally biased region" description="Polar residues" evidence="1">
    <location>
        <begin position="79"/>
        <end position="103"/>
    </location>
</feature>
<dbReference type="AlphaFoldDB" id="A0A821XQY9"/>
<feature type="compositionally biased region" description="Basic and acidic residues" evidence="1">
    <location>
        <begin position="1"/>
        <end position="18"/>
    </location>
</feature>
<feature type="compositionally biased region" description="Basic and acidic residues" evidence="1">
    <location>
        <begin position="59"/>
        <end position="75"/>
    </location>
</feature>
<feature type="compositionally biased region" description="Low complexity" evidence="1">
    <location>
        <begin position="256"/>
        <end position="271"/>
    </location>
</feature>
<sequence>MERKSRRDVSGPRVKEHGGAAPPPPSSARKSSASRMADRSMSGSHSRSARAPGTGAEEPGGKSDFIKQSSSRDPEATVPSVSVSDSAEQLSTSGSDSRSQLLSRHTDDESALIATPHRPHSLTTHQVVRDDFTKHREDSLAHGRDPEELLTYLEGDLRPSQPVSLRADYEMTLIGRFATDGLARVMCEYLAQTRRRLLEQGLLTSPLSSDEHNALVEARRAQKFSLRRPPPPDSDEDAAGTAAKRICAQTTPPPTQYMTPQSQAQPAPLSQRDPRRRRLADAPMVTAPTTAPPAHAAPRAALAALATAQTTPQDAAVSYAATIASPAVARRPLLAPLPPAALNKPKYPPFVIEEIAPFVKEDKLEATRNLHRDISNSVMHAFEDHTHCKEYFCDKICTILRSGAEQIKNTPMWFPIKVILGYLASNSQTLIEGYVRLQILLKVTAVWWQNKLVGSE</sequence>